<keyword evidence="1" id="KW-0732">Signal</keyword>
<dbReference type="Proteomes" id="UP000244892">
    <property type="component" value="Chromosome"/>
</dbReference>
<sequence>MTRNVMAVLVASLSTGLFAPGAHAVHLELVGLGDSLDMVLASAQVAGQVHDLVLSGALTDTSSARERAMAGAGGATLPGGSVADGAEVSWDGGLFGGEAPNGKGYISTYTSASLTAQGPRPLASEGAAVSSEMALLNMQWRIVGDEGEPLGSHVKLHFDGLAEMFSLSDIVQVTPDAGSVSGLEMKIGDTTVLNVLMYQGQQPLQLTYDARAGDLVTVSAFTRVMLDSTSGVALLAGQGYGGAAAVSGTLSVTSAVPEPTPSVLALVGALWVGAAARRRVRSRPAAVPAGS</sequence>
<dbReference type="EMBL" id="CP029210">
    <property type="protein sequence ID" value="AWI54788.1"/>
    <property type="molecule type" value="Genomic_DNA"/>
</dbReference>
<dbReference type="RefSeq" id="WP_109037816.1">
    <property type="nucleotide sequence ID" value="NZ_CP029210.1"/>
</dbReference>
<proteinExistence type="predicted"/>
<dbReference type="KEGG" id="aon:DEH84_16220"/>
<keyword evidence="3" id="KW-1185">Reference proteome</keyword>
<gene>
    <name evidence="2" type="ORF">DEH84_16220</name>
</gene>
<evidence type="ECO:0000313" key="2">
    <source>
        <dbReference type="EMBL" id="AWI54788.1"/>
    </source>
</evidence>
<accession>A0A2U8FVH4</accession>
<reference evidence="2 3" key="1">
    <citation type="submission" date="2018-05" db="EMBL/GenBank/DDBJ databases">
        <title>complete genome sequence of Aquabacterium olei NBRC 110486.</title>
        <authorList>
            <person name="Tang B."/>
            <person name="Chang J."/>
            <person name="Zhang L."/>
            <person name="Yang H."/>
        </authorList>
    </citation>
    <scope>NUCLEOTIDE SEQUENCE [LARGE SCALE GENOMIC DNA]</scope>
    <source>
        <strain evidence="2 3">NBRC 110486</strain>
    </source>
</reference>
<feature type="signal peptide" evidence="1">
    <location>
        <begin position="1"/>
        <end position="24"/>
    </location>
</feature>
<name>A0A2U8FVH4_9BURK</name>
<organism evidence="2 3">
    <name type="scientific">Aquabacterium olei</name>
    <dbReference type="NCBI Taxonomy" id="1296669"/>
    <lineage>
        <taxon>Bacteria</taxon>
        <taxon>Pseudomonadati</taxon>
        <taxon>Pseudomonadota</taxon>
        <taxon>Betaproteobacteria</taxon>
        <taxon>Burkholderiales</taxon>
        <taxon>Aquabacterium</taxon>
    </lineage>
</organism>
<feature type="chain" id="PRO_5016090316" description="PEP-CTERM protein-sorting domain-containing protein" evidence="1">
    <location>
        <begin position="25"/>
        <end position="291"/>
    </location>
</feature>
<evidence type="ECO:0000256" key="1">
    <source>
        <dbReference type="SAM" id="SignalP"/>
    </source>
</evidence>
<evidence type="ECO:0008006" key="4">
    <source>
        <dbReference type="Google" id="ProtNLM"/>
    </source>
</evidence>
<protein>
    <recommendedName>
        <fullName evidence="4">PEP-CTERM protein-sorting domain-containing protein</fullName>
    </recommendedName>
</protein>
<dbReference type="AlphaFoldDB" id="A0A2U8FVH4"/>
<evidence type="ECO:0000313" key="3">
    <source>
        <dbReference type="Proteomes" id="UP000244892"/>
    </source>
</evidence>